<feature type="transmembrane region" description="Helical" evidence="2">
    <location>
        <begin position="60"/>
        <end position="79"/>
    </location>
</feature>
<feature type="region of interest" description="Disordered" evidence="1">
    <location>
        <begin position="1"/>
        <end position="52"/>
    </location>
</feature>
<keyword evidence="2" id="KW-1133">Transmembrane helix</keyword>
<keyword evidence="2" id="KW-0812">Transmembrane</keyword>
<keyword evidence="2" id="KW-0472">Membrane</keyword>
<dbReference type="EMBL" id="FAOZ01000005">
    <property type="protein sequence ID" value="CUU55557.1"/>
    <property type="molecule type" value="Genomic_DNA"/>
</dbReference>
<gene>
    <name evidence="3" type="ORF">Ga0074812_105209</name>
</gene>
<evidence type="ECO:0000256" key="2">
    <source>
        <dbReference type="SAM" id="Phobius"/>
    </source>
</evidence>
<accession>A0A0S4QIY7</accession>
<reference evidence="4" key="1">
    <citation type="submission" date="2015-11" db="EMBL/GenBank/DDBJ databases">
        <authorList>
            <person name="Varghese N."/>
        </authorList>
    </citation>
    <scope>NUCLEOTIDE SEQUENCE [LARGE SCALE GENOMIC DNA]</scope>
    <source>
        <strain evidence="4">DSM 45899</strain>
    </source>
</reference>
<dbReference type="AlphaFoldDB" id="A0A0S4QIY7"/>
<dbReference type="Pfam" id="PF13196">
    <property type="entry name" value="DUF4012"/>
    <property type="match status" value="1"/>
</dbReference>
<protein>
    <recommendedName>
        <fullName evidence="5">Beta-glucan endohydrolase</fullName>
    </recommendedName>
</protein>
<evidence type="ECO:0000256" key="1">
    <source>
        <dbReference type="SAM" id="MobiDB-lite"/>
    </source>
</evidence>
<dbReference type="Proteomes" id="UP000198802">
    <property type="component" value="Unassembled WGS sequence"/>
</dbReference>
<feature type="compositionally biased region" description="Gly residues" evidence="1">
    <location>
        <begin position="37"/>
        <end position="46"/>
    </location>
</feature>
<proteinExistence type="predicted"/>
<evidence type="ECO:0000313" key="4">
    <source>
        <dbReference type="Proteomes" id="UP000198802"/>
    </source>
</evidence>
<organism evidence="3 4">
    <name type="scientific">Parafrankia irregularis</name>
    <dbReference type="NCBI Taxonomy" id="795642"/>
    <lineage>
        <taxon>Bacteria</taxon>
        <taxon>Bacillati</taxon>
        <taxon>Actinomycetota</taxon>
        <taxon>Actinomycetes</taxon>
        <taxon>Frankiales</taxon>
        <taxon>Frankiaceae</taxon>
        <taxon>Parafrankia</taxon>
    </lineage>
</organism>
<sequence length="655" mass="68486">MTEPPTGGAEQPSAPSALPAARTAPPVRETARPAGEPVGGDGPGRPRGGRGRLQHPRRRFILAAALLAVVVSAGAWVGVRGLLARSQLEAARAQITGLQSALSGGAVPGAADLRRTMDEIVARTNSARSLTSDPLWSLAGHLPFAGCPLRSSAALAAALDGVATNALGPVVELGNRLDPSTLRSGTAINVTALASARAPAERARVAVTSFENAVRRVSPCDGLGDQLGVDAARSEAAATGEKLHGVLDSLVLATRLGPDLLGASGQRRYLLVVQNPAESRANGGIIGGFGVLTATRGRLELDDISGNGNLPGGPTQLRPAMKLPAEFATRYGQFWPARVWANANLTPDYPTAGQLYSALYRSGTGKAVDGTISLDPTTLAYLLAVTGPAVLPDGQTVRADQLVELVESRVYAQIDDVHRRDEFFASVGEAVYQAVVTGGGSAGDTAKLLRALARAAGEGRLLVSSNHAEEEATLSTTALGGALLDVPGPFLGVVTQNASASKLDFWLRRSTEYRIDRRPDGTGLATITVSLTNAAPEGLSDYVRNRGDVDIPGWRNEGAQNNIWISLYTGRGSVLVDASVDGKPISLAVGEEKGRPVLSSYLTVDREQTRTLRVRVLEPSAGPVLTLRSQPLTFPERLVVEGLPVERPWSRRVIG</sequence>
<evidence type="ECO:0008006" key="5">
    <source>
        <dbReference type="Google" id="ProtNLM"/>
    </source>
</evidence>
<dbReference type="InterPro" id="IPR025101">
    <property type="entry name" value="DUF4012"/>
</dbReference>
<name>A0A0S4QIY7_9ACTN</name>
<keyword evidence="4" id="KW-1185">Reference proteome</keyword>
<evidence type="ECO:0000313" key="3">
    <source>
        <dbReference type="EMBL" id="CUU55557.1"/>
    </source>
</evidence>